<sequence length="113" mass="13050">MLIRIFSKTQSHIVTLGSGPDTNDLILSKNGSNIININNTKKNKIIEYKTAFLVLNFEKKINTKHIINVIKAIFEDKKMKLKIKTQFKTIKMVLNCVLILEYKKIEETNTNIL</sequence>
<gene>
    <name evidence="1" type="ORF">M3P09_00260</name>
</gene>
<comment type="caution">
    <text evidence="1">The sequence shown here is derived from an EMBL/GenBank/DDBJ whole genome shotgun (WGS) entry which is preliminary data.</text>
</comment>
<evidence type="ECO:0000313" key="2">
    <source>
        <dbReference type="Proteomes" id="UP001165381"/>
    </source>
</evidence>
<accession>A0ABT0Q923</accession>
<proteinExistence type="predicted"/>
<dbReference type="Proteomes" id="UP001165381">
    <property type="component" value="Unassembled WGS sequence"/>
</dbReference>
<name>A0ABT0Q923_9FLAO</name>
<organism evidence="1 2">
    <name type="scientific">Jejuia spongiicola</name>
    <dbReference type="NCBI Taxonomy" id="2942207"/>
    <lineage>
        <taxon>Bacteria</taxon>
        <taxon>Pseudomonadati</taxon>
        <taxon>Bacteroidota</taxon>
        <taxon>Flavobacteriia</taxon>
        <taxon>Flavobacteriales</taxon>
        <taxon>Flavobacteriaceae</taxon>
        <taxon>Jejuia</taxon>
    </lineage>
</organism>
<dbReference type="EMBL" id="JAMFLZ010000001">
    <property type="protein sequence ID" value="MCL6293413.1"/>
    <property type="molecule type" value="Genomic_DNA"/>
</dbReference>
<reference evidence="1" key="1">
    <citation type="submission" date="2022-05" db="EMBL/GenBank/DDBJ databases">
        <authorList>
            <person name="Park J.-S."/>
        </authorList>
    </citation>
    <scope>NUCLEOTIDE SEQUENCE</scope>
    <source>
        <strain evidence="1">2012CJ34-3</strain>
    </source>
</reference>
<keyword evidence="2" id="KW-1185">Reference proteome</keyword>
<protein>
    <submittedName>
        <fullName evidence="1">Uncharacterized protein</fullName>
    </submittedName>
</protein>
<evidence type="ECO:0000313" key="1">
    <source>
        <dbReference type="EMBL" id="MCL6293413.1"/>
    </source>
</evidence>